<evidence type="ECO:0000313" key="1">
    <source>
        <dbReference type="EMBL" id="PWN53242.1"/>
    </source>
</evidence>
<gene>
    <name evidence="1" type="ORF">IE53DRAFT_196267</name>
</gene>
<proteinExistence type="predicted"/>
<evidence type="ECO:0000313" key="2">
    <source>
        <dbReference type="Proteomes" id="UP000245626"/>
    </source>
</evidence>
<accession>A0ACD0P5G7</accession>
<dbReference type="Proteomes" id="UP000245626">
    <property type="component" value="Unassembled WGS sequence"/>
</dbReference>
<name>A0ACD0P5G7_9BASI</name>
<organism evidence="1 2">
    <name type="scientific">Violaceomyces palustris</name>
    <dbReference type="NCBI Taxonomy" id="1673888"/>
    <lineage>
        <taxon>Eukaryota</taxon>
        <taxon>Fungi</taxon>
        <taxon>Dikarya</taxon>
        <taxon>Basidiomycota</taxon>
        <taxon>Ustilaginomycotina</taxon>
        <taxon>Ustilaginomycetes</taxon>
        <taxon>Violaceomycetales</taxon>
        <taxon>Violaceomycetaceae</taxon>
        <taxon>Violaceomyces</taxon>
    </lineage>
</organism>
<sequence>MHSFARSSKRVRRMLALAVSLSIASAPSLAAAAGGYGEAGGFAIINEDSKASAMMMGLANQDTVLILDKAENNTYLLSNGLPVWGSMLSLSDNSTRGIQVNTNTFCASGGTLGNGTWIVAGGNQAVGYGGQAVAQSISPYKDYDGTQAIRLMEPNSNGNNLAWIDNPSANGANMLTSKRWYPGIEVLEDGSVIFIGGATGGGYINRNYPTNDTLTQGGGANPTYEYFPATGKPGPAVLQFLGKTNGLNMYPHTFLMPSGRIFMQANYSTILWDHLNNKEEDLPDMPGQIVRVYPASGATAMLPLTPSNQYTPTILFCGGMYLDDPMWGNYSGPGGDILGIDASKDCSSIQPELTDGTTNPNAKYLHEEDLPDGRSMGQFIHLPTGQLVIVNGCSKGTAGYTNATWNTINPGSPNNITTEGLCQDPTYQPVMYDPELPLGSRLTTKGFGRSTIARLYHSSAILIPDGSILIAGSNPHQDVVLNMPTNTVPQAFNTTYEIEKWYPPYFWEPRPEPQGVPDYVMYGGDPFTITMDANYMGDSANYKAAKTKFMLIRPGFSTHAMNMGQRSLQLENNYVVNDDGSVTYKVNPLPPNANYVFVPGPALFFVTVNGVPSIGKYIMVGSTMDGPGPVPFSPKIGAALQTLPASSNSTKFTSIPSSPGSSSSSSFGLTKIIGIAVGGAAVFLVIGLGICLWRRQSNRSAAKASARQSAAPWTSRDIGAGGAEYKRVNTPSNSMPGYAGGFGSMGGRESTHTFDSYRMQDVSGGNESKEALGQYFDHPRMGSRGTGNAPSPLAYDQSRVSSPAPYQQHGWGEHHAGDAGAYYEDNADRYGGYEDHSSQYYDQPAQYRGDQQGRR</sequence>
<reference evidence="1 2" key="1">
    <citation type="journal article" date="2018" name="Mol. Biol. Evol.">
        <title>Broad Genomic Sampling Reveals a Smut Pathogenic Ancestry of the Fungal Clade Ustilaginomycotina.</title>
        <authorList>
            <person name="Kijpornyongpan T."/>
            <person name="Mondo S.J."/>
            <person name="Barry K."/>
            <person name="Sandor L."/>
            <person name="Lee J."/>
            <person name="Lipzen A."/>
            <person name="Pangilinan J."/>
            <person name="LaButti K."/>
            <person name="Hainaut M."/>
            <person name="Henrissat B."/>
            <person name="Grigoriev I.V."/>
            <person name="Spatafora J.W."/>
            <person name="Aime M.C."/>
        </authorList>
    </citation>
    <scope>NUCLEOTIDE SEQUENCE [LARGE SCALE GENOMIC DNA]</scope>
    <source>
        <strain evidence="1 2">SA 807</strain>
    </source>
</reference>
<protein>
    <submittedName>
        <fullName evidence="1">Glo1-Glyoxaloxidase 1</fullName>
    </submittedName>
</protein>
<keyword evidence="2" id="KW-1185">Reference proteome</keyword>
<dbReference type="EMBL" id="KZ819734">
    <property type="protein sequence ID" value="PWN53242.1"/>
    <property type="molecule type" value="Genomic_DNA"/>
</dbReference>